<dbReference type="AlphaFoldDB" id="A0A8J3WWZ9"/>
<keyword evidence="1 2" id="KW-0732">Signal</keyword>
<dbReference type="EMBL" id="BOOK01000066">
    <property type="protein sequence ID" value="GII05351.1"/>
    <property type="molecule type" value="Genomic_DNA"/>
</dbReference>
<evidence type="ECO:0000313" key="3">
    <source>
        <dbReference type="EMBL" id="GII05351.1"/>
    </source>
</evidence>
<evidence type="ECO:0000256" key="1">
    <source>
        <dbReference type="ARBA" id="ARBA00022729"/>
    </source>
</evidence>
<comment type="caution">
    <text evidence="3">The sequence shown here is derived from an EMBL/GenBank/DDBJ whole genome shotgun (WGS) entry which is preliminary data.</text>
</comment>
<dbReference type="PANTHER" id="PTHR46580">
    <property type="entry name" value="SENSOR KINASE-RELATED"/>
    <property type="match status" value="1"/>
</dbReference>
<evidence type="ECO:0008006" key="5">
    <source>
        <dbReference type="Google" id="ProtNLM"/>
    </source>
</evidence>
<proteinExistence type="predicted"/>
<reference evidence="3" key="1">
    <citation type="submission" date="2021-01" db="EMBL/GenBank/DDBJ databases">
        <title>Whole genome shotgun sequence of Planobispora takensis NBRC 109077.</title>
        <authorList>
            <person name="Komaki H."/>
            <person name="Tamura T."/>
        </authorList>
    </citation>
    <scope>NUCLEOTIDE SEQUENCE</scope>
    <source>
        <strain evidence="3">NBRC 109077</strain>
    </source>
</reference>
<feature type="chain" id="PRO_5039585578" description="VCBS repeat-containing protein" evidence="2">
    <location>
        <begin position="33"/>
        <end position="429"/>
    </location>
</feature>
<dbReference type="InterPro" id="IPR006311">
    <property type="entry name" value="TAT_signal"/>
</dbReference>
<dbReference type="Gene3D" id="2.130.10.130">
    <property type="entry name" value="Integrin alpha, N-terminal"/>
    <property type="match status" value="1"/>
</dbReference>
<dbReference type="PROSITE" id="PS51318">
    <property type="entry name" value="TAT"/>
    <property type="match status" value="1"/>
</dbReference>
<protein>
    <recommendedName>
        <fullName evidence="5">VCBS repeat-containing protein</fullName>
    </recommendedName>
</protein>
<dbReference type="Pfam" id="PF13517">
    <property type="entry name" value="FG-GAP_3"/>
    <property type="match status" value="2"/>
</dbReference>
<dbReference type="InterPro" id="IPR028994">
    <property type="entry name" value="Integrin_alpha_N"/>
</dbReference>
<sequence>MNTPVSPRFGMPRRRRAVSLLAAAALTSGALAATAAPASAATTCKPGFAPAVNYRTANPSLYTATADFNGDHKTDVVAYGPGGTAEVLLGKGDGTFRPAVIAGTSSAAVNLPAVGSVNSDDDSTVDIITTDPIAGMIRVFPGNGDGTFDTAIDSLAVANVLTATPGDFNDDGRLDVLVASGSNDNSIMLGNGDGTFQAPVVTGFTGYSYLAGVADFDGDGDDDVAFADGGPSGSGALQVILSNGDGSFGPATPFAQGTSPVLAAPADFNNDHKVDLITVGMSGGAVLLGKGDGTFLGALPYTGSGAMSWPTLGDYNGDGKQDAVYATPTGGSLLFGKGNGTFQAPVTFKAPMLGMMASGRFNADSRSDLVLPNPVAHGVSVMLAGCVTPAAPKPTVKPKPAVELKWKTKVKLEKPKLKKIKKVRGGGVK</sequence>
<feature type="signal peptide" evidence="2">
    <location>
        <begin position="1"/>
        <end position="32"/>
    </location>
</feature>
<dbReference type="InterPro" id="IPR013517">
    <property type="entry name" value="FG-GAP"/>
</dbReference>
<dbReference type="Gene3D" id="2.30.30.100">
    <property type="match status" value="1"/>
</dbReference>
<keyword evidence="4" id="KW-1185">Reference proteome</keyword>
<name>A0A8J3WWZ9_9ACTN</name>
<dbReference type="Proteomes" id="UP000634476">
    <property type="component" value="Unassembled WGS sequence"/>
</dbReference>
<dbReference type="RefSeq" id="WP_203879562.1">
    <property type="nucleotide sequence ID" value="NZ_BOOK01000066.1"/>
</dbReference>
<evidence type="ECO:0000256" key="2">
    <source>
        <dbReference type="SAM" id="SignalP"/>
    </source>
</evidence>
<dbReference type="SUPFAM" id="SSF69318">
    <property type="entry name" value="Integrin alpha N-terminal domain"/>
    <property type="match status" value="1"/>
</dbReference>
<evidence type="ECO:0000313" key="4">
    <source>
        <dbReference type="Proteomes" id="UP000634476"/>
    </source>
</evidence>
<gene>
    <name evidence="3" type="ORF">Pta02_73590</name>
</gene>
<organism evidence="3 4">
    <name type="scientific">Planobispora takensis</name>
    <dbReference type="NCBI Taxonomy" id="1367882"/>
    <lineage>
        <taxon>Bacteria</taxon>
        <taxon>Bacillati</taxon>
        <taxon>Actinomycetota</taxon>
        <taxon>Actinomycetes</taxon>
        <taxon>Streptosporangiales</taxon>
        <taxon>Streptosporangiaceae</taxon>
        <taxon>Planobispora</taxon>
    </lineage>
</organism>
<accession>A0A8J3WWZ9</accession>